<dbReference type="PANTHER" id="PTHR31403:SF7">
    <property type="entry name" value="PHOSPHOLIPASE A1-IGAMMA3, CHLOROPLASTIC"/>
    <property type="match status" value="1"/>
</dbReference>
<name>A0A6B8M497_9HYPH</name>
<accession>A0A6B8M497</accession>
<dbReference type="KEGG" id="mpar:F7D14_15435"/>
<gene>
    <name evidence="6" type="ORF">F7D14_15435</name>
</gene>
<dbReference type="EMBL" id="CP044331">
    <property type="protein sequence ID" value="QGM98734.1"/>
    <property type="molecule type" value="Genomic_DNA"/>
</dbReference>
<dbReference type="GO" id="GO:0016042">
    <property type="term" value="P:lipid catabolic process"/>
    <property type="evidence" value="ECO:0007669"/>
    <property type="project" value="UniProtKB-KW"/>
</dbReference>
<evidence type="ECO:0000256" key="2">
    <source>
        <dbReference type="ARBA" id="ARBA00022946"/>
    </source>
</evidence>
<keyword evidence="7" id="KW-1185">Reference proteome</keyword>
<dbReference type="Proteomes" id="UP000422569">
    <property type="component" value="Chromosome"/>
</dbReference>
<dbReference type="InterPro" id="IPR029058">
    <property type="entry name" value="AB_hydrolase_fold"/>
</dbReference>
<dbReference type="AlphaFoldDB" id="A0A6B8M497"/>
<dbReference type="GO" id="GO:0004620">
    <property type="term" value="F:phospholipase activity"/>
    <property type="evidence" value="ECO:0007669"/>
    <property type="project" value="UniProtKB-ARBA"/>
</dbReference>
<evidence type="ECO:0000313" key="6">
    <source>
        <dbReference type="EMBL" id="QGM98734.1"/>
    </source>
</evidence>
<evidence type="ECO:0000256" key="4">
    <source>
        <dbReference type="ARBA" id="ARBA00023098"/>
    </source>
</evidence>
<dbReference type="SUPFAM" id="SSF53474">
    <property type="entry name" value="alpha/beta-Hydrolases"/>
    <property type="match status" value="1"/>
</dbReference>
<sequence>MSISTSADTIAELTTRLPSAISLQDIAVRLANGVCAAYAAYNNGSNLTPSLNGYKNLNLIYAFEADPNGNPFGAAEAKASAVSGTKQRTLSRVESEPAAYARGPNGAAPACVGPTPIGTPRPGSQLFGFTATANDNSHNILVLRGTVTLEEAGYDLLGWGDNTPCYLPSQTGTQIFGMVNSYLYAFYVNDDGGLVTSLAASCLNAIQNTSAQAPNAPWYMGAHSLGGAMLSLAALDAVVSGVLNEPPLVVTFGSLHVGDAAFAQAYKAKIPASLRVANLCDFVPSMVSLEPVTLADPYVHVGVEATFVWQTWDDWGNHSHANIYMPMVQNYWSVIHFGPRAYPQ</sequence>
<dbReference type="Gene3D" id="3.40.50.1820">
    <property type="entry name" value="alpha/beta hydrolase"/>
    <property type="match status" value="1"/>
</dbReference>
<proteinExistence type="predicted"/>
<keyword evidence="3" id="KW-0442">Lipid degradation</keyword>
<keyword evidence="4" id="KW-0443">Lipid metabolism</keyword>
<dbReference type="CDD" id="cd00519">
    <property type="entry name" value="Lipase_3"/>
    <property type="match status" value="1"/>
</dbReference>
<dbReference type="InterPro" id="IPR002921">
    <property type="entry name" value="Fungal_lipase-type"/>
</dbReference>
<dbReference type="Pfam" id="PF01764">
    <property type="entry name" value="Lipase_3"/>
    <property type="match status" value="1"/>
</dbReference>
<reference evidence="6 7" key="1">
    <citation type="submission" date="2019-09" db="EMBL/GenBank/DDBJ databases">
        <title>Isolation and complete genome sequencing of Methylocystis species.</title>
        <authorList>
            <person name="Rumah B.L."/>
            <person name="Stead C.E."/>
            <person name="Stevens B.C."/>
            <person name="Minton N.P."/>
            <person name="Grosse-Honebrink A."/>
            <person name="Zhang Y."/>
        </authorList>
    </citation>
    <scope>NUCLEOTIDE SEQUENCE [LARGE SCALE GENOMIC DNA]</scope>
    <source>
        <strain evidence="6 7">BRCS2</strain>
    </source>
</reference>
<protein>
    <submittedName>
        <fullName evidence="6">Lipase family protein</fullName>
    </submittedName>
</protein>
<evidence type="ECO:0000256" key="3">
    <source>
        <dbReference type="ARBA" id="ARBA00022963"/>
    </source>
</evidence>
<dbReference type="RefSeq" id="WP_081495702.1">
    <property type="nucleotide sequence ID" value="NZ_CP044331.1"/>
</dbReference>
<dbReference type="PANTHER" id="PTHR31403">
    <property type="entry name" value="PHOSPHOLIPASE A1-IBETA2, CHLOROPLASTIC"/>
    <property type="match status" value="1"/>
</dbReference>
<evidence type="ECO:0000259" key="5">
    <source>
        <dbReference type="Pfam" id="PF01764"/>
    </source>
</evidence>
<organism evidence="6 7">
    <name type="scientific">Methylocystis parvus</name>
    <dbReference type="NCBI Taxonomy" id="134"/>
    <lineage>
        <taxon>Bacteria</taxon>
        <taxon>Pseudomonadati</taxon>
        <taxon>Pseudomonadota</taxon>
        <taxon>Alphaproteobacteria</taxon>
        <taxon>Hyphomicrobiales</taxon>
        <taxon>Methylocystaceae</taxon>
        <taxon>Methylocystis</taxon>
    </lineage>
</organism>
<evidence type="ECO:0000313" key="7">
    <source>
        <dbReference type="Proteomes" id="UP000422569"/>
    </source>
</evidence>
<keyword evidence="1" id="KW-0378">Hydrolase</keyword>
<feature type="domain" description="Fungal lipase-type" evidence="5">
    <location>
        <begin position="141"/>
        <end position="287"/>
    </location>
</feature>
<keyword evidence="2" id="KW-0809">Transit peptide</keyword>
<evidence type="ECO:0000256" key="1">
    <source>
        <dbReference type="ARBA" id="ARBA00022801"/>
    </source>
</evidence>